<evidence type="ECO:0000313" key="17">
    <source>
        <dbReference type="Proteomes" id="UP000182471"/>
    </source>
</evidence>
<dbReference type="InterPro" id="IPR003661">
    <property type="entry name" value="HisK_dim/P_dom"/>
</dbReference>
<evidence type="ECO:0000256" key="3">
    <source>
        <dbReference type="ARBA" id="ARBA00012438"/>
    </source>
</evidence>
<evidence type="ECO:0000313" key="16">
    <source>
        <dbReference type="EMBL" id="SER66154.1"/>
    </source>
</evidence>
<dbReference type="GO" id="GO:0005886">
    <property type="term" value="C:plasma membrane"/>
    <property type="evidence" value="ECO:0007669"/>
    <property type="project" value="UniProtKB-SubCell"/>
</dbReference>
<accession>A0A1H9R0B8</accession>
<proteinExistence type="predicted"/>
<dbReference type="InterPro" id="IPR036097">
    <property type="entry name" value="HisK_dim/P_sf"/>
</dbReference>
<dbReference type="PANTHER" id="PTHR45528">
    <property type="entry name" value="SENSOR HISTIDINE KINASE CPXA"/>
    <property type="match status" value="1"/>
</dbReference>
<dbReference type="InterPro" id="IPR003594">
    <property type="entry name" value="HATPase_dom"/>
</dbReference>
<gene>
    <name evidence="16" type="ORF">SAMN02910429_00716</name>
</gene>
<feature type="transmembrane region" description="Helical" evidence="14">
    <location>
        <begin position="227"/>
        <end position="250"/>
    </location>
</feature>
<evidence type="ECO:0000256" key="6">
    <source>
        <dbReference type="ARBA" id="ARBA00022679"/>
    </source>
</evidence>
<feature type="domain" description="Histidine kinase" evidence="15">
    <location>
        <begin position="470"/>
        <end position="688"/>
    </location>
</feature>
<dbReference type="PANTHER" id="PTHR45528:SF1">
    <property type="entry name" value="SENSOR HISTIDINE KINASE CPXA"/>
    <property type="match status" value="1"/>
</dbReference>
<dbReference type="EMBL" id="FOGW01000007">
    <property type="protein sequence ID" value="SER66154.1"/>
    <property type="molecule type" value="Genomic_DNA"/>
</dbReference>
<evidence type="ECO:0000256" key="1">
    <source>
        <dbReference type="ARBA" id="ARBA00000085"/>
    </source>
</evidence>
<keyword evidence="7 14" id="KW-0812">Transmembrane</keyword>
<sequence>MINKFKNLQGKITLFFIAWIFGMIMAVLSMAILTMIFQKDFKAERNKTLKENYKKMEYECAKNVVCNKIQRIYYPGDNDNGNQDRFEKYKYRIVDRKTKEVVSGTKFTGGRKFTFFCPIDRAHSVGFIRRGELSDFEIKTELSGKEIVVYKEEGKERQIVETKVEMGMDDDDTSFEDEKNVVQKRDATVDDFCIYTIDIKYVGNYLENSNYSLALKIIDSVNNNKSLIIFGEVVSVIIFVVSYILLLCVAGQRKEEGVYPGYLDKVPIEVLGIAICFIYMRILNSSLVQASSFYGLIVIGGLGFTLIAIFIGLSMSFAVRLKEGSVIKNSVAGYTYRFIKSSYNYIIKKIGEELKEITKKELIIAFVFVYIGIAFFYGILLIGYRSVIAWFLFNLIIFGFLLKTLVDVINIKEGIKRMASGETKYKIKGQNMLSFFKAEVEDINNISQGIEIAVSEKTKSERMKTELITNVSHDIKTPLTSIINYVDFIKKEVESERMNESAVTDYCDVLGRQSIKLKRLIEDLVEASKASTGNLEINLMPCEASVFLNQISGEYREKFEEKELEMVLDGLENNLRIMADGRRMFRVFDNIMNNICKYSQAKTRVYIELSKKDDNAEFSFKNISKDPLNISPDELMERFVRGDKSRNTEGNGLGLSIARSMTNLQGGDIQIEIDGDLFKVKLSFPLIYEEEGENNNESSDSN</sequence>
<evidence type="ECO:0000256" key="11">
    <source>
        <dbReference type="ARBA" id="ARBA00022989"/>
    </source>
</evidence>
<keyword evidence="9 16" id="KW-0418">Kinase</keyword>
<dbReference type="SMART" id="SM00388">
    <property type="entry name" value="HisKA"/>
    <property type="match status" value="1"/>
</dbReference>
<keyword evidence="12" id="KW-0902">Two-component regulatory system</keyword>
<comment type="catalytic activity">
    <reaction evidence="1">
        <text>ATP + protein L-histidine = ADP + protein N-phospho-L-histidine.</text>
        <dbReference type="EC" id="2.7.13.3"/>
    </reaction>
</comment>
<keyword evidence="11 14" id="KW-1133">Transmembrane helix</keyword>
<dbReference type="EC" id="2.7.13.3" evidence="3"/>
<name>A0A1H9R0B8_9FIRM</name>
<feature type="transmembrane region" description="Helical" evidence="14">
    <location>
        <begin position="388"/>
        <end position="409"/>
    </location>
</feature>
<dbReference type="PROSITE" id="PS50109">
    <property type="entry name" value="HIS_KIN"/>
    <property type="match status" value="1"/>
</dbReference>
<keyword evidence="8" id="KW-0547">Nucleotide-binding</keyword>
<evidence type="ECO:0000256" key="13">
    <source>
        <dbReference type="ARBA" id="ARBA00023136"/>
    </source>
</evidence>
<feature type="transmembrane region" description="Helical" evidence="14">
    <location>
        <begin position="12"/>
        <end position="37"/>
    </location>
</feature>
<dbReference type="GO" id="GO:0005524">
    <property type="term" value="F:ATP binding"/>
    <property type="evidence" value="ECO:0007669"/>
    <property type="project" value="UniProtKB-KW"/>
</dbReference>
<keyword evidence="5" id="KW-0597">Phosphoprotein</keyword>
<keyword evidence="6" id="KW-0808">Transferase</keyword>
<evidence type="ECO:0000256" key="12">
    <source>
        <dbReference type="ARBA" id="ARBA00023012"/>
    </source>
</evidence>
<dbReference type="Gene3D" id="1.10.287.130">
    <property type="match status" value="1"/>
</dbReference>
<dbReference type="Pfam" id="PF00512">
    <property type="entry name" value="HisKA"/>
    <property type="match status" value="1"/>
</dbReference>
<evidence type="ECO:0000256" key="5">
    <source>
        <dbReference type="ARBA" id="ARBA00022553"/>
    </source>
</evidence>
<organism evidence="16 17">
    <name type="scientific">Lachnobacterium bovis</name>
    <dbReference type="NCBI Taxonomy" id="140626"/>
    <lineage>
        <taxon>Bacteria</taxon>
        <taxon>Bacillati</taxon>
        <taxon>Bacillota</taxon>
        <taxon>Clostridia</taxon>
        <taxon>Lachnospirales</taxon>
        <taxon>Lachnospiraceae</taxon>
        <taxon>Lachnobacterium</taxon>
    </lineage>
</organism>
<evidence type="ECO:0000256" key="9">
    <source>
        <dbReference type="ARBA" id="ARBA00022777"/>
    </source>
</evidence>
<reference evidence="17" key="1">
    <citation type="submission" date="2016-10" db="EMBL/GenBank/DDBJ databases">
        <authorList>
            <person name="Varghese N."/>
            <person name="Submissions S."/>
        </authorList>
    </citation>
    <scope>NUCLEOTIDE SEQUENCE [LARGE SCALE GENOMIC DNA]</scope>
    <source>
        <strain evidence="17">S1b</strain>
    </source>
</reference>
<comment type="subcellular location">
    <subcellularLocation>
        <location evidence="2">Cell membrane</location>
        <topology evidence="2">Multi-pass membrane protein</topology>
    </subcellularLocation>
</comment>
<keyword evidence="17" id="KW-1185">Reference proteome</keyword>
<dbReference type="InterPro" id="IPR005467">
    <property type="entry name" value="His_kinase_dom"/>
</dbReference>
<keyword evidence="13 14" id="KW-0472">Membrane</keyword>
<dbReference type="InterPro" id="IPR036890">
    <property type="entry name" value="HATPase_C_sf"/>
</dbReference>
<evidence type="ECO:0000256" key="4">
    <source>
        <dbReference type="ARBA" id="ARBA00022475"/>
    </source>
</evidence>
<dbReference type="Proteomes" id="UP000182471">
    <property type="component" value="Unassembled WGS sequence"/>
</dbReference>
<dbReference type="SUPFAM" id="SSF55874">
    <property type="entry name" value="ATPase domain of HSP90 chaperone/DNA topoisomerase II/histidine kinase"/>
    <property type="match status" value="1"/>
</dbReference>
<evidence type="ECO:0000256" key="10">
    <source>
        <dbReference type="ARBA" id="ARBA00022840"/>
    </source>
</evidence>
<dbReference type="CDD" id="cd00082">
    <property type="entry name" value="HisKA"/>
    <property type="match status" value="1"/>
</dbReference>
<dbReference type="SUPFAM" id="SSF47384">
    <property type="entry name" value="Homodimeric domain of signal transducing histidine kinase"/>
    <property type="match status" value="1"/>
</dbReference>
<evidence type="ECO:0000256" key="2">
    <source>
        <dbReference type="ARBA" id="ARBA00004651"/>
    </source>
</evidence>
<dbReference type="RefSeq" id="WP_074730425.1">
    <property type="nucleotide sequence ID" value="NZ_FOGW01000007.1"/>
</dbReference>
<dbReference type="AlphaFoldDB" id="A0A1H9R0B8"/>
<evidence type="ECO:0000259" key="15">
    <source>
        <dbReference type="PROSITE" id="PS50109"/>
    </source>
</evidence>
<evidence type="ECO:0000256" key="7">
    <source>
        <dbReference type="ARBA" id="ARBA00022692"/>
    </source>
</evidence>
<feature type="transmembrane region" description="Helical" evidence="14">
    <location>
        <begin position="362"/>
        <end position="382"/>
    </location>
</feature>
<evidence type="ECO:0000256" key="14">
    <source>
        <dbReference type="SAM" id="Phobius"/>
    </source>
</evidence>
<evidence type="ECO:0000256" key="8">
    <source>
        <dbReference type="ARBA" id="ARBA00022741"/>
    </source>
</evidence>
<keyword evidence="4" id="KW-1003">Cell membrane</keyword>
<feature type="transmembrane region" description="Helical" evidence="14">
    <location>
        <begin position="294"/>
        <end position="319"/>
    </location>
</feature>
<dbReference type="SMART" id="SM00387">
    <property type="entry name" value="HATPase_c"/>
    <property type="match status" value="1"/>
</dbReference>
<dbReference type="Pfam" id="PF02518">
    <property type="entry name" value="HATPase_c"/>
    <property type="match status" value="1"/>
</dbReference>
<protein>
    <recommendedName>
        <fullName evidence="3">histidine kinase</fullName>
        <ecNumber evidence="3">2.7.13.3</ecNumber>
    </recommendedName>
</protein>
<dbReference type="InterPro" id="IPR050398">
    <property type="entry name" value="HssS/ArlS-like"/>
</dbReference>
<keyword evidence="10" id="KW-0067">ATP-binding</keyword>
<feature type="transmembrane region" description="Helical" evidence="14">
    <location>
        <begin position="262"/>
        <end position="282"/>
    </location>
</feature>
<dbReference type="Gene3D" id="3.30.565.10">
    <property type="entry name" value="Histidine kinase-like ATPase, C-terminal domain"/>
    <property type="match status" value="1"/>
</dbReference>
<dbReference type="GO" id="GO:0000155">
    <property type="term" value="F:phosphorelay sensor kinase activity"/>
    <property type="evidence" value="ECO:0007669"/>
    <property type="project" value="InterPro"/>
</dbReference>